<evidence type="ECO:0000256" key="3">
    <source>
        <dbReference type="ARBA" id="ARBA00022475"/>
    </source>
</evidence>
<feature type="transmembrane region" description="Helical" evidence="7">
    <location>
        <begin position="34"/>
        <end position="61"/>
    </location>
</feature>
<evidence type="ECO:0000256" key="7">
    <source>
        <dbReference type="SAM" id="Phobius"/>
    </source>
</evidence>
<comment type="subcellular location">
    <subcellularLocation>
        <location evidence="1">Cell membrane</location>
        <topology evidence="1">Multi-pass membrane protein</topology>
    </subcellularLocation>
</comment>
<evidence type="ECO:0000313" key="8">
    <source>
        <dbReference type="EMBL" id="MBK1630095.1"/>
    </source>
</evidence>
<gene>
    <name evidence="8" type="ORF">CKO31_04930</name>
</gene>
<dbReference type="EMBL" id="NRRV01000008">
    <property type="protein sequence ID" value="MBK1630095.1"/>
    <property type="molecule type" value="Genomic_DNA"/>
</dbReference>
<evidence type="ECO:0000256" key="6">
    <source>
        <dbReference type="ARBA" id="ARBA00023136"/>
    </source>
</evidence>
<keyword evidence="5 7" id="KW-1133">Transmembrane helix</keyword>
<keyword evidence="3" id="KW-1003">Cell membrane</keyword>
<reference evidence="8 9" key="1">
    <citation type="journal article" date="2020" name="Microorganisms">
        <title>Osmotic Adaptation and Compatible Solute Biosynthesis of Phototrophic Bacteria as Revealed from Genome Analyses.</title>
        <authorList>
            <person name="Imhoff J.F."/>
            <person name="Rahn T."/>
            <person name="Kunzel S."/>
            <person name="Keller A."/>
            <person name="Neulinger S.C."/>
        </authorList>
    </citation>
    <scope>NUCLEOTIDE SEQUENCE [LARGE SCALE GENOMIC DNA]</scope>
    <source>
        <strain evidence="8 9">DSM 6210</strain>
    </source>
</reference>
<keyword evidence="6 7" id="KW-0472">Membrane</keyword>
<dbReference type="Pfam" id="PF01899">
    <property type="entry name" value="MNHE"/>
    <property type="match status" value="1"/>
</dbReference>
<evidence type="ECO:0000256" key="5">
    <source>
        <dbReference type="ARBA" id="ARBA00022989"/>
    </source>
</evidence>
<feature type="transmembrane region" description="Helical" evidence="7">
    <location>
        <begin position="12"/>
        <end position="28"/>
    </location>
</feature>
<name>A0ABS1CDZ0_9GAMM</name>
<comment type="caution">
    <text evidence="8">The sequence shown here is derived from an EMBL/GenBank/DDBJ whole genome shotgun (WGS) entry which is preliminary data.</text>
</comment>
<evidence type="ECO:0008006" key="10">
    <source>
        <dbReference type="Google" id="ProtNLM"/>
    </source>
</evidence>
<evidence type="ECO:0000256" key="2">
    <source>
        <dbReference type="ARBA" id="ARBA00006228"/>
    </source>
</evidence>
<comment type="similarity">
    <text evidence="2">Belongs to the CPA3 antiporters (TC 2.A.63) subunit E family.</text>
</comment>
<dbReference type="Proteomes" id="UP000748752">
    <property type="component" value="Unassembled WGS sequence"/>
</dbReference>
<protein>
    <recommendedName>
        <fullName evidence="10">Na+/H+ antiporter subunit E</fullName>
    </recommendedName>
</protein>
<dbReference type="InterPro" id="IPR002758">
    <property type="entry name" value="Cation_antiport_E"/>
</dbReference>
<evidence type="ECO:0000256" key="4">
    <source>
        <dbReference type="ARBA" id="ARBA00022692"/>
    </source>
</evidence>
<proteinExistence type="inferred from homology"/>
<evidence type="ECO:0000313" key="9">
    <source>
        <dbReference type="Proteomes" id="UP000748752"/>
    </source>
</evidence>
<keyword evidence="4 7" id="KW-0812">Transmembrane</keyword>
<organism evidence="8 9">
    <name type="scientific">Thiohalocapsa halophila</name>
    <dbReference type="NCBI Taxonomy" id="69359"/>
    <lineage>
        <taxon>Bacteria</taxon>
        <taxon>Pseudomonadati</taxon>
        <taxon>Pseudomonadota</taxon>
        <taxon>Gammaproteobacteria</taxon>
        <taxon>Chromatiales</taxon>
        <taxon>Chromatiaceae</taxon>
        <taxon>Thiohalocapsa</taxon>
    </lineage>
</organism>
<keyword evidence="9" id="KW-1185">Reference proteome</keyword>
<dbReference type="RefSeq" id="WP_200234606.1">
    <property type="nucleotide sequence ID" value="NZ_NRRV01000008.1"/>
</dbReference>
<dbReference type="PANTHER" id="PTHR34584:SF1">
    <property type="entry name" value="NA(+)_H(+) ANTIPORTER SUBUNIT E1"/>
    <property type="match status" value="1"/>
</dbReference>
<sequence length="181" mass="19402">MSPGSAPPHRLRAFVVRTLLLFGFWLLLLEPESLALAVMGVDWAVGAVAALAAAALSLRLLPPARRAPRLWPLLRFLVRFPVQSLVAGLDVARRALDPRLPVRSTLLQHRTALPPGTSRTLFGALSSQIPGTLAVDLDDPGRLLYHCLYRPDAAGRGLAADEALFRKLLGQGSARGGEPPA</sequence>
<dbReference type="PANTHER" id="PTHR34584">
    <property type="entry name" value="NA(+)/H(+) ANTIPORTER SUBUNIT E1"/>
    <property type="match status" value="1"/>
</dbReference>
<accession>A0ABS1CDZ0</accession>
<evidence type="ECO:0000256" key="1">
    <source>
        <dbReference type="ARBA" id="ARBA00004651"/>
    </source>
</evidence>